<dbReference type="Gene3D" id="3.30.70.270">
    <property type="match status" value="1"/>
</dbReference>
<protein>
    <submittedName>
        <fullName evidence="5">EAL domain-containing protein</fullName>
    </submittedName>
</protein>
<dbReference type="GO" id="GO:0071111">
    <property type="term" value="F:cyclic-guanylate-specific phosphodiesterase activity"/>
    <property type="evidence" value="ECO:0007669"/>
    <property type="project" value="InterPro"/>
</dbReference>
<dbReference type="SUPFAM" id="SSF55073">
    <property type="entry name" value="Nucleotide cyclase"/>
    <property type="match status" value="1"/>
</dbReference>
<keyword evidence="6" id="KW-1185">Reference proteome</keyword>
<dbReference type="PROSITE" id="PS50883">
    <property type="entry name" value="EAL"/>
    <property type="match status" value="1"/>
</dbReference>
<dbReference type="NCBIfam" id="TIGR00254">
    <property type="entry name" value="GGDEF"/>
    <property type="match status" value="1"/>
</dbReference>
<dbReference type="RefSeq" id="WP_308455951.1">
    <property type="nucleotide sequence ID" value="NZ_JAJEQM010000003.1"/>
</dbReference>
<keyword evidence="1" id="KW-1133">Transmembrane helix</keyword>
<dbReference type="InterPro" id="IPR001633">
    <property type="entry name" value="EAL_dom"/>
</dbReference>
<sequence length="950" mass="108243">MKNIKAIILMLLTSVICFTSFSVYAETNTLKAGILNDYSFDGNSISEYAEDSVNTILDTTASTNFIANEINFDDTTFNKGISDLQNGNIDFLCMVPVSDAFLAYVDYTSSPIATGFLGLYTTDYKQLYFEEFDIFNQIKIGLLKNSYIEKILSDFSAANNFTYIPVYYDTVDDMLNAVKNNSIDAIFTPTTNNPDGLKLIAKGGKLDYYCAVRKDNTNLLTKLNSAINQYKIQNPFYLSMEYTKLFKRPYSNSIGYTKEEQTAKENHPKLRILAPDNNYPSSYYDKDTGEYNGIYEDIIKKVADNAGFEIEFISYDQSEMSMNGIVMGKADIILTVSGSKQGLTTATLPYTKVSYLPLVKKDTNIFEDSEIHVGILADDSWITDYLDDKYKQWSVEKYSSIDSLLTAVENNTVSAVLVSLTDLQTKTSLIAHPKLSILQDFDVEVPASLGVSNLTCNQHIVSLLNKTIQNVTLTNSELERKVYTLNHIYVPTVKDMLKTNKQWIFIILLVIIAIIVFIKWREYYYKKLLHTDTLTQIPNKQYFMKTAEKILDNNSDKSYLLTSLDVRNFKLINERFGHIVGDQTLMNIAKNIKSKFHKNGLYARSQSDSFLILVEDTSQNRELLKSLVDLDISIHNTTNYKVPLKIGVCPIPRYNPALSLSLYIDRANIAKKYPSARNTNYICYFTDDMNKKLNMKNMIESEMVRALSKGEFVVYYQPKYELANDTIIGAEALVRWNHKEKGIISPGVFIPVFERNGFIVDLDFYVYEQVLKMQKHRLDMGKKVIPISMNVSRCHLSDTNFVDKLEAVVAKYKVPKQYIEMEITESIFSQEDSSAIALIYNLKEHGFTISMDDFGSGYSSLNLLRKVQIDTLKIDKVFIDSTEDVQRSQVIVEEIINMASKIHVKTICEGVETQSQRDFLKNAGCNMVQGYFYSKPLPYEDFSDLLNSSK</sequence>
<dbReference type="Pfam" id="PF00563">
    <property type="entry name" value="EAL"/>
    <property type="match status" value="1"/>
</dbReference>
<dbReference type="PANTHER" id="PTHR33121:SF70">
    <property type="entry name" value="SIGNALING PROTEIN YKOW"/>
    <property type="match status" value="1"/>
</dbReference>
<dbReference type="SUPFAM" id="SSF141868">
    <property type="entry name" value="EAL domain-like"/>
    <property type="match status" value="1"/>
</dbReference>
<dbReference type="CDD" id="cd01948">
    <property type="entry name" value="EAL"/>
    <property type="match status" value="1"/>
</dbReference>
<dbReference type="SMART" id="SM00052">
    <property type="entry name" value="EAL"/>
    <property type="match status" value="1"/>
</dbReference>
<dbReference type="SMART" id="SM00267">
    <property type="entry name" value="GGDEF"/>
    <property type="match status" value="1"/>
</dbReference>
<dbReference type="InterPro" id="IPR029787">
    <property type="entry name" value="Nucleotide_cyclase"/>
</dbReference>
<dbReference type="PANTHER" id="PTHR33121">
    <property type="entry name" value="CYCLIC DI-GMP PHOSPHODIESTERASE PDEF"/>
    <property type="match status" value="1"/>
</dbReference>
<dbReference type="Pfam" id="PF00990">
    <property type="entry name" value="GGDEF"/>
    <property type="match status" value="1"/>
</dbReference>
<name>A0AAE3DXM7_9FIRM</name>
<dbReference type="Proteomes" id="UP001198242">
    <property type="component" value="Unassembled WGS sequence"/>
</dbReference>
<dbReference type="EMBL" id="JAJEQM010000003">
    <property type="protein sequence ID" value="MCC2209899.1"/>
    <property type="molecule type" value="Genomic_DNA"/>
</dbReference>
<comment type="caution">
    <text evidence="5">The sequence shown here is derived from an EMBL/GenBank/DDBJ whole genome shotgun (WGS) entry which is preliminary data.</text>
</comment>
<feature type="transmembrane region" description="Helical" evidence="1">
    <location>
        <begin position="503"/>
        <end position="520"/>
    </location>
</feature>
<feature type="chain" id="PRO_5041998960" evidence="2">
    <location>
        <begin position="26"/>
        <end position="950"/>
    </location>
</feature>
<dbReference type="SMART" id="SM00062">
    <property type="entry name" value="PBPb"/>
    <property type="match status" value="1"/>
</dbReference>
<evidence type="ECO:0000256" key="2">
    <source>
        <dbReference type="SAM" id="SignalP"/>
    </source>
</evidence>
<dbReference type="Gene3D" id="3.40.190.10">
    <property type="entry name" value="Periplasmic binding protein-like II"/>
    <property type="match status" value="4"/>
</dbReference>
<evidence type="ECO:0000313" key="6">
    <source>
        <dbReference type="Proteomes" id="UP001198242"/>
    </source>
</evidence>
<proteinExistence type="predicted"/>
<dbReference type="InterPro" id="IPR050706">
    <property type="entry name" value="Cyclic-di-GMP_PDE-like"/>
</dbReference>
<dbReference type="InterPro" id="IPR043128">
    <property type="entry name" value="Rev_trsase/Diguanyl_cyclase"/>
</dbReference>
<dbReference type="InterPro" id="IPR001638">
    <property type="entry name" value="Solute-binding_3/MltF_N"/>
</dbReference>
<dbReference type="InterPro" id="IPR035919">
    <property type="entry name" value="EAL_sf"/>
</dbReference>
<evidence type="ECO:0000259" key="3">
    <source>
        <dbReference type="PROSITE" id="PS50883"/>
    </source>
</evidence>
<accession>A0AAE3DXM7</accession>
<feature type="signal peptide" evidence="2">
    <location>
        <begin position="1"/>
        <end position="25"/>
    </location>
</feature>
<keyword evidence="1" id="KW-0812">Transmembrane</keyword>
<evidence type="ECO:0000259" key="4">
    <source>
        <dbReference type="PROSITE" id="PS50887"/>
    </source>
</evidence>
<keyword evidence="2" id="KW-0732">Signal</keyword>
<dbReference type="Gene3D" id="3.20.20.450">
    <property type="entry name" value="EAL domain"/>
    <property type="match status" value="1"/>
</dbReference>
<dbReference type="SUPFAM" id="SSF53850">
    <property type="entry name" value="Periplasmic binding protein-like II"/>
    <property type="match status" value="2"/>
</dbReference>
<organism evidence="5 6">
    <name type="scientific">Hominilimicola fabiformis</name>
    <dbReference type="NCBI Taxonomy" id="2885356"/>
    <lineage>
        <taxon>Bacteria</taxon>
        <taxon>Bacillati</taxon>
        <taxon>Bacillota</taxon>
        <taxon>Clostridia</taxon>
        <taxon>Eubacteriales</taxon>
        <taxon>Oscillospiraceae</taxon>
        <taxon>Hominilimicola</taxon>
    </lineage>
</organism>
<dbReference type="CDD" id="cd01949">
    <property type="entry name" value="GGDEF"/>
    <property type="match status" value="1"/>
</dbReference>
<feature type="domain" description="GGDEF" evidence="4">
    <location>
        <begin position="557"/>
        <end position="687"/>
    </location>
</feature>
<keyword evidence="1" id="KW-0472">Membrane</keyword>
<dbReference type="InterPro" id="IPR000160">
    <property type="entry name" value="GGDEF_dom"/>
</dbReference>
<dbReference type="Pfam" id="PF00497">
    <property type="entry name" value="SBP_bac_3"/>
    <property type="match status" value="1"/>
</dbReference>
<feature type="domain" description="EAL" evidence="3">
    <location>
        <begin position="696"/>
        <end position="950"/>
    </location>
</feature>
<evidence type="ECO:0000256" key="1">
    <source>
        <dbReference type="SAM" id="Phobius"/>
    </source>
</evidence>
<evidence type="ECO:0000313" key="5">
    <source>
        <dbReference type="EMBL" id="MCC2209899.1"/>
    </source>
</evidence>
<reference evidence="5 6" key="1">
    <citation type="submission" date="2021-10" db="EMBL/GenBank/DDBJ databases">
        <title>Anaerobic single-cell dispensing facilitates the cultivation of human gut bacteria.</title>
        <authorList>
            <person name="Afrizal A."/>
        </authorList>
    </citation>
    <scope>NUCLEOTIDE SEQUENCE [LARGE SCALE GENOMIC DNA]</scope>
    <source>
        <strain evidence="5 6">CLA-AA-H232</strain>
    </source>
</reference>
<dbReference type="AlphaFoldDB" id="A0AAE3DXM7"/>
<dbReference type="PROSITE" id="PS50887">
    <property type="entry name" value="GGDEF"/>
    <property type="match status" value="1"/>
</dbReference>
<gene>
    <name evidence="5" type="ORF">LKE05_03680</name>
</gene>